<keyword evidence="11" id="KW-1185">Reference proteome</keyword>
<evidence type="ECO:0000256" key="8">
    <source>
        <dbReference type="SAM" id="Phobius"/>
    </source>
</evidence>
<evidence type="ECO:0000313" key="10">
    <source>
        <dbReference type="EMBL" id="MFD1990246.1"/>
    </source>
</evidence>
<dbReference type="PROSITE" id="PS51012">
    <property type="entry name" value="ABC_TM2"/>
    <property type="match status" value="1"/>
</dbReference>
<evidence type="ECO:0000256" key="6">
    <source>
        <dbReference type="ARBA" id="ARBA00022989"/>
    </source>
</evidence>
<evidence type="ECO:0000256" key="7">
    <source>
        <dbReference type="ARBA" id="ARBA00023136"/>
    </source>
</evidence>
<organism evidence="10 11">
    <name type="scientific">Paenibacillus nicotianae</name>
    <dbReference type="NCBI Taxonomy" id="1526551"/>
    <lineage>
        <taxon>Bacteria</taxon>
        <taxon>Bacillati</taxon>
        <taxon>Bacillota</taxon>
        <taxon>Bacilli</taxon>
        <taxon>Bacillales</taxon>
        <taxon>Paenibacillaceae</taxon>
        <taxon>Paenibacillus</taxon>
    </lineage>
</organism>
<dbReference type="Gene3D" id="3.40.1710.10">
    <property type="entry name" value="abc type-2 transporter like domain"/>
    <property type="match status" value="1"/>
</dbReference>
<feature type="domain" description="ABC transmembrane type-2" evidence="9">
    <location>
        <begin position="135"/>
        <end position="380"/>
    </location>
</feature>
<dbReference type="PANTHER" id="PTHR30294:SF29">
    <property type="entry name" value="MULTIDRUG ABC TRANSPORTER PERMEASE YBHS-RELATED"/>
    <property type="match status" value="1"/>
</dbReference>
<feature type="transmembrane region" description="Helical" evidence="8">
    <location>
        <begin position="23"/>
        <end position="42"/>
    </location>
</feature>
<evidence type="ECO:0000256" key="5">
    <source>
        <dbReference type="ARBA" id="ARBA00022692"/>
    </source>
</evidence>
<feature type="transmembrane region" description="Helical" evidence="8">
    <location>
        <begin position="359"/>
        <end position="381"/>
    </location>
</feature>
<reference evidence="11" key="1">
    <citation type="journal article" date="2019" name="Int. J. Syst. Evol. Microbiol.">
        <title>The Global Catalogue of Microorganisms (GCM) 10K type strain sequencing project: providing services to taxonomists for standard genome sequencing and annotation.</title>
        <authorList>
            <consortium name="The Broad Institute Genomics Platform"/>
            <consortium name="The Broad Institute Genome Sequencing Center for Infectious Disease"/>
            <person name="Wu L."/>
            <person name="Ma J."/>
        </authorList>
    </citation>
    <scope>NUCLEOTIDE SEQUENCE [LARGE SCALE GENOMIC DNA]</scope>
    <source>
        <strain evidence="11">CGMCC 1.15067</strain>
    </source>
</reference>
<protein>
    <submittedName>
        <fullName evidence="10">ABC transporter permease</fullName>
    </submittedName>
</protein>
<keyword evidence="7 8" id="KW-0472">Membrane</keyword>
<dbReference type="InterPro" id="IPR051449">
    <property type="entry name" value="ABC-2_transporter_component"/>
</dbReference>
<keyword evidence="5 8" id="KW-0812">Transmembrane</keyword>
<feature type="transmembrane region" description="Helical" evidence="8">
    <location>
        <begin position="240"/>
        <end position="261"/>
    </location>
</feature>
<dbReference type="InterPro" id="IPR013525">
    <property type="entry name" value="ABC2_TM"/>
</dbReference>
<evidence type="ECO:0000256" key="1">
    <source>
        <dbReference type="ARBA" id="ARBA00004651"/>
    </source>
</evidence>
<evidence type="ECO:0000313" key="11">
    <source>
        <dbReference type="Proteomes" id="UP001597403"/>
    </source>
</evidence>
<evidence type="ECO:0000259" key="9">
    <source>
        <dbReference type="PROSITE" id="PS51012"/>
    </source>
</evidence>
<dbReference type="Proteomes" id="UP001597403">
    <property type="component" value="Unassembled WGS sequence"/>
</dbReference>
<comment type="caution">
    <text evidence="10">The sequence shown here is derived from an EMBL/GenBank/DDBJ whole genome shotgun (WGS) entry which is preliminary data.</text>
</comment>
<accession>A0ABW4UTA7</accession>
<keyword evidence="6 8" id="KW-1133">Transmembrane helix</keyword>
<evidence type="ECO:0000256" key="3">
    <source>
        <dbReference type="ARBA" id="ARBA00022448"/>
    </source>
</evidence>
<evidence type="ECO:0000256" key="2">
    <source>
        <dbReference type="ARBA" id="ARBA00007783"/>
    </source>
</evidence>
<proteinExistence type="inferred from homology"/>
<keyword evidence="4" id="KW-1003">Cell membrane</keyword>
<dbReference type="InterPro" id="IPR047817">
    <property type="entry name" value="ABC2_TM_bact-type"/>
</dbReference>
<dbReference type="RefSeq" id="WP_204823940.1">
    <property type="nucleotide sequence ID" value="NZ_JBHUGF010000010.1"/>
</dbReference>
<feature type="transmembrane region" description="Helical" evidence="8">
    <location>
        <begin position="267"/>
        <end position="290"/>
    </location>
</feature>
<evidence type="ECO:0000256" key="4">
    <source>
        <dbReference type="ARBA" id="ARBA00022475"/>
    </source>
</evidence>
<sequence length="404" mass="45048">MERLTIGKVFREELGLMLKDKKLIIILLITPILYSVLFGFLYSHERITEIPIVVYDGDNSQLSRQIIQAFDATDTFAVTKQSWNQDDIVQQVEEGQFKVGLIIPNDFSASLKHGENVPILTVIDGSNLMYSNSASRIANQVISSVSAGASMKALEQKGMNSDQANSVFSTIPFRSRVLYNPVYNYKLFMPIGVISTALQQCLLLGIALSCTRDKELGTWSRFYQWRHTPWRLAIAKLTPYFLAGMVNVITVFSIAAFAFHIPFKGQLFPFLLIAIAFNLALCGLGFLFSLFSRTKVDATQTLMLIAVPSFMLSGYTWPLEAMPAFLQMVAKALPLTYYLDAVRAITLKGQGISAIVHDLLALSLIGLISLLIALIAYPLAFKKSELQEQEKVIQVEQTALDSKY</sequence>
<feature type="transmembrane region" description="Helical" evidence="8">
    <location>
        <begin position="302"/>
        <end position="319"/>
    </location>
</feature>
<dbReference type="Pfam" id="PF12698">
    <property type="entry name" value="ABC2_membrane_3"/>
    <property type="match status" value="1"/>
</dbReference>
<dbReference type="EMBL" id="JBHUGF010000010">
    <property type="protein sequence ID" value="MFD1990246.1"/>
    <property type="molecule type" value="Genomic_DNA"/>
</dbReference>
<dbReference type="PANTHER" id="PTHR30294">
    <property type="entry name" value="MEMBRANE COMPONENT OF ABC TRANSPORTER YHHJ-RELATED"/>
    <property type="match status" value="1"/>
</dbReference>
<name>A0ABW4UTA7_9BACL</name>
<comment type="subcellular location">
    <subcellularLocation>
        <location evidence="1">Cell membrane</location>
        <topology evidence="1">Multi-pass membrane protein</topology>
    </subcellularLocation>
</comment>
<keyword evidence="3" id="KW-0813">Transport</keyword>
<comment type="similarity">
    <text evidence="2">Belongs to the ABC-2 integral membrane protein family.</text>
</comment>
<gene>
    <name evidence="10" type="ORF">ACFSGI_09775</name>
</gene>